<dbReference type="eggNOG" id="KOG1731">
    <property type="taxonomic scope" value="Eukaryota"/>
</dbReference>
<dbReference type="Proteomes" id="UP000582659">
    <property type="component" value="Unassembled WGS sequence"/>
</dbReference>
<keyword evidence="10" id="KW-1133">Transmembrane helix</keyword>
<dbReference type="InterPro" id="IPR040986">
    <property type="entry name" value="QSOX_FAD-bd_dom"/>
</dbReference>
<sequence>MKLLILTLLSTTSIVSSSGVQSLYTDKDHVLELDITNFNSSVYHQPRAFFVEFYASWCGHCIHYKPTWVQFATQLRHWSRTLQVTVVNCADEKNSPLCREHAIAAFPTVKYFKINSSNKDDGKLFEGDKYNLSEMTKDLVSHLKADYDSEKPANWPKLELAPESATLDSLWAEAGTEAGLLALVIDNAPHGDGFATIVNYHNNEQVHVAVLSSNHPLAKQFGGVAVPSVQVFKRSQPHSPVYSSNEAFNFAKISTEIDRILEESGAQQKAPVLEAQAAHPTLIPSVDWKQFEVQYLDLASALHYMITQEIPRREVIEKEHLKALKDFVHVMRKYVPLSAPIRRFLLRLDEFVQPITTKLTATDWLAKVKELQEELGNPIPSKTDYKACRGSKPFLRGYTCGLWTLFHTITVEAYKQNKHDVNFKPGYDVLEPIHQFIYNYLSCVECAKNFDKMARGENGVLDTKNPEDVVLWLWNAHNRANKRLSGDASEDPIFKKQQFPNKALCLACHRPDGTFDEAEVLKFMVQYYSDIKVDGVRPEPGYKVSEFNKGKLEKVANKHLNPKFAGMAGKVDRLEESERRLNTELNELPQAATADRTTFYLIWFAIVALMCLAYIKYRQNRSKFWKTFYYHDYKLLPWSRTASSNISKYMV</sequence>
<dbReference type="InterPro" id="IPR042568">
    <property type="entry name" value="QSOX_FAD-bd_sf"/>
</dbReference>
<reference evidence="15" key="2">
    <citation type="submission" date="2020-08" db="EMBL/GenBank/DDBJ databases">
        <authorList>
            <person name="Kikuchi T."/>
        </authorList>
    </citation>
    <scope>NUCLEOTIDE SEQUENCE</scope>
    <source>
        <strain evidence="14">Ka4C1</strain>
    </source>
</reference>
<proteinExistence type="inferred from homology"/>
<dbReference type="SUPFAM" id="SSF69000">
    <property type="entry name" value="FAD-dependent thiol oxidase"/>
    <property type="match status" value="1"/>
</dbReference>
<dbReference type="InterPro" id="IPR039798">
    <property type="entry name" value="Sulfhydryl_oxidase"/>
</dbReference>
<dbReference type="GO" id="GO:0006457">
    <property type="term" value="P:protein folding"/>
    <property type="evidence" value="ECO:0007669"/>
    <property type="project" value="TreeGrafter"/>
</dbReference>
<dbReference type="GO" id="GO:0016971">
    <property type="term" value="F:flavin-dependent sulfhydryl oxidase activity"/>
    <property type="evidence" value="ECO:0007669"/>
    <property type="project" value="InterPro"/>
</dbReference>
<evidence type="ECO:0000256" key="8">
    <source>
        <dbReference type="ARBA" id="ARBA00023180"/>
    </source>
</evidence>
<dbReference type="PROSITE" id="PS51352">
    <property type="entry name" value="THIOREDOXIN_2"/>
    <property type="match status" value="1"/>
</dbReference>
<dbReference type="SMR" id="A0A1I7RRF3"/>
<keyword evidence="4 11" id="KW-0732">Signal</keyword>
<evidence type="ECO:0000313" key="16">
    <source>
        <dbReference type="Proteomes" id="UP000095284"/>
    </source>
</evidence>
<evidence type="ECO:0000313" key="18">
    <source>
        <dbReference type="WBParaSite" id="BXY_0330000.1"/>
    </source>
</evidence>
<dbReference type="Pfam" id="PF04777">
    <property type="entry name" value="Evr1_Alr"/>
    <property type="match status" value="1"/>
</dbReference>
<dbReference type="Gene3D" id="1.20.120.310">
    <property type="entry name" value="ERV/ALR sulfhydryl oxidase domain"/>
    <property type="match status" value="1"/>
</dbReference>
<dbReference type="InterPro" id="IPR036249">
    <property type="entry name" value="Thioredoxin-like_sf"/>
</dbReference>
<name>A0A1I7RRF3_BURXY</name>
<feature type="transmembrane region" description="Helical" evidence="10">
    <location>
        <begin position="599"/>
        <end position="617"/>
    </location>
</feature>
<comment type="similarity">
    <text evidence="2">Belongs to the quiescin-sulfhydryl oxidase (QSOX) family.</text>
</comment>
<evidence type="ECO:0000256" key="5">
    <source>
        <dbReference type="ARBA" id="ARBA00022827"/>
    </source>
</evidence>
<dbReference type="InterPro" id="IPR013766">
    <property type="entry name" value="Thioredoxin_domain"/>
</dbReference>
<dbReference type="EC" id="1.8.3.2" evidence="10"/>
<dbReference type="Pfam" id="PF00085">
    <property type="entry name" value="Thioredoxin"/>
    <property type="match status" value="1"/>
</dbReference>
<keyword evidence="6 10" id="KW-0560">Oxidoreductase</keyword>
<evidence type="ECO:0000313" key="14">
    <source>
        <dbReference type="EMBL" id="CAD5234923.1"/>
    </source>
</evidence>
<dbReference type="EMBL" id="CAJFCV020000006">
    <property type="protein sequence ID" value="CAG9130998.1"/>
    <property type="molecule type" value="Genomic_DNA"/>
</dbReference>
<comment type="catalytic activity">
    <reaction evidence="9 10">
        <text>2 R'C(R)SH + O2 = R'C(R)S-S(R)CR' + H2O2</text>
        <dbReference type="Rhea" id="RHEA:17357"/>
        <dbReference type="ChEBI" id="CHEBI:15379"/>
        <dbReference type="ChEBI" id="CHEBI:16240"/>
        <dbReference type="ChEBI" id="CHEBI:16520"/>
        <dbReference type="ChEBI" id="CHEBI:17412"/>
        <dbReference type="EC" id="1.8.3.2"/>
    </reaction>
</comment>
<dbReference type="Gene3D" id="3.40.30.10">
    <property type="entry name" value="Glutaredoxin"/>
    <property type="match status" value="2"/>
</dbReference>
<dbReference type="WBParaSite" id="BXY_0330000.1">
    <property type="protein sequence ID" value="BXY_0330000.1"/>
    <property type="gene ID" value="BXY_0330000"/>
</dbReference>
<dbReference type="Gene3D" id="1.20.120.1960">
    <property type="entry name" value="QSOX sulfhydryl oxidase domain"/>
    <property type="match status" value="1"/>
</dbReference>
<accession>A0A1I7RRF3</accession>
<evidence type="ECO:0000256" key="6">
    <source>
        <dbReference type="ARBA" id="ARBA00023002"/>
    </source>
</evidence>
<evidence type="ECO:0000256" key="10">
    <source>
        <dbReference type="RuleBase" id="RU371123"/>
    </source>
</evidence>
<gene>
    <name evidence="14" type="ORF">BXYJ_LOCUS15014</name>
</gene>
<comment type="cofactor">
    <cofactor evidence="1 10">
        <name>FAD</name>
        <dbReference type="ChEBI" id="CHEBI:57692"/>
    </cofactor>
</comment>
<evidence type="ECO:0000256" key="7">
    <source>
        <dbReference type="ARBA" id="ARBA00023157"/>
    </source>
</evidence>
<feature type="signal peptide" evidence="11">
    <location>
        <begin position="1"/>
        <end position="17"/>
    </location>
</feature>
<dbReference type="CDD" id="cd02992">
    <property type="entry name" value="PDI_a_QSOX"/>
    <property type="match status" value="1"/>
</dbReference>
<keyword evidence="5 10" id="KW-0274">FAD</keyword>
<dbReference type="SUPFAM" id="SSF52833">
    <property type="entry name" value="Thioredoxin-like"/>
    <property type="match status" value="1"/>
</dbReference>
<evidence type="ECO:0000313" key="17">
    <source>
        <dbReference type="Proteomes" id="UP000659654"/>
    </source>
</evidence>
<dbReference type="Proteomes" id="UP000095284">
    <property type="component" value="Unplaced"/>
</dbReference>
<evidence type="ECO:0000256" key="2">
    <source>
        <dbReference type="ARBA" id="ARBA00006041"/>
    </source>
</evidence>
<evidence type="ECO:0000256" key="3">
    <source>
        <dbReference type="ARBA" id="ARBA00022630"/>
    </source>
</evidence>
<dbReference type="OrthoDB" id="59470at2759"/>
<feature type="chain" id="PRO_5035359332" description="Sulfhydryl oxidase" evidence="11">
    <location>
        <begin position="18"/>
        <end position="651"/>
    </location>
</feature>
<dbReference type="AlphaFoldDB" id="A0A1I7RRF3"/>
<dbReference type="GO" id="GO:0005615">
    <property type="term" value="C:extracellular space"/>
    <property type="evidence" value="ECO:0007669"/>
    <property type="project" value="TreeGrafter"/>
</dbReference>
<dbReference type="InterPro" id="IPR017905">
    <property type="entry name" value="ERV/ALR_sulphydryl_oxidase"/>
</dbReference>
<dbReference type="InterPro" id="IPR036774">
    <property type="entry name" value="ERV/ALR_sulphydryl_oxid_sf"/>
</dbReference>
<dbReference type="GO" id="GO:0000139">
    <property type="term" value="C:Golgi membrane"/>
    <property type="evidence" value="ECO:0007669"/>
    <property type="project" value="TreeGrafter"/>
</dbReference>
<evidence type="ECO:0000256" key="4">
    <source>
        <dbReference type="ARBA" id="ARBA00022729"/>
    </source>
</evidence>
<organism evidence="16 18">
    <name type="scientific">Bursaphelenchus xylophilus</name>
    <name type="common">Pinewood nematode worm</name>
    <name type="synonym">Aphelenchoides xylophilus</name>
    <dbReference type="NCBI Taxonomy" id="6326"/>
    <lineage>
        <taxon>Eukaryota</taxon>
        <taxon>Metazoa</taxon>
        <taxon>Ecdysozoa</taxon>
        <taxon>Nematoda</taxon>
        <taxon>Chromadorea</taxon>
        <taxon>Rhabditida</taxon>
        <taxon>Tylenchina</taxon>
        <taxon>Tylenchomorpha</taxon>
        <taxon>Aphelenchoidea</taxon>
        <taxon>Aphelenchoididae</taxon>
        <taxon>Bursaphelenchus</taxon>
    </lineage>
</organism>
<keyword evidence="10" id="KW-0472">Membrane</keyword>
<evidence type="ECO:0000256" key="1">
    <source>
        <dbReference type="ARBA" id="ARBA00001974"/>
    </source>
</evidence>
<evidence type="ECO:0000313" key="15">
    <source>
        <dbReference type="EMBL" id="CAG9130998.1"/>
    </source>
</evidence>
<dbReference type="Proteomes" id="UP000659654">
    <property type="component" value="Unassembled WGS sequence"/>
</dbReference>
<evidence type="ECO:0000259" key="12">
    <source>
        <dbReference type="PROSITE" id="PS51324"/>
    </source>
</evidence>
<evidence type="ECO:0000256" key="9">
    <source>
        <dbReference type="ARBA" id="ARBA00048864"/>
    </source>
</evidence>
<keyword evidence="17" id="KW-1185">Reference proteome</keyword>
<keyword evidence="7" id="KW-1015">Disulfide bond</keyword>
<evidence type="ECO:0000256" key="11">
    <source>
        <dbReference type="SAM" id="SignalP"/>
    </source>
</evidence>
<reference evidence="18" key="1">
    <citation type="submission" date="2016-11" db="UniProtKB">
        <authorList>
            <consortium name="WormBaseParasite"/>
        </authorList>
    </citation>
    <scope>IDENTIFICATION</scope>
</reference>
<evidence type="ECO:0000259" key="13">
    <source>
        <dbReference type="PROSITE" id="PS51352"/>
    </source>
</evidence>
<protein>
    <recommendedName>
        <fullName evidence="10">Sulfhydryl oxidase</fullName>
        <ecNumber evidence="10">1.8.3.2</ecNumber>
    </recommendedName>
</protein>
<dbReference type="PROSITE" id="PS51324">
    <property type="entry name" value="ERV_ALR"/>
    <property type="match status" value="1"/>
</dbReference>
<dbReference type="GO" id="GO:0003756">
    <property type="term" value="F:protein disulfide isomerase activity"/>
    <property type="evidence" value="ECO:0007669"/>
    <property type="project" value="TreeGrafter"/>
</dbReference>
<feature type="domain" description="ERV/ALR sulfhydryl oxidase" evidence="12">
    <location>
        <begin position="391"/>
        <end position="499"/>
    </location>
</feature>
<keyword evidence="3 10" id="KW-0285">Flavoprotein</keyword>
<dbReference type="EMBL" id="CAJFDI010000006">
    <property type="protein sequence ID" value="CAD5234923.1"/>
    <property type="molecule type" value="Genomic_DNA"/>
</dbReference>
<keyword evidence="8" id="KW-0325">Glycoprotein</keyword>
<feature type="domain" description="Thioredoxin" evidence="13">
    <location>
        <begin position="12"/>
        <end position="145"/>
    </location>
</feature>
<dbReference type="Pfam" id="PF18371">
    <property type="entry name" value="FAD_SOX"/>
    <property type="match status" value="1"/>
</dbReference>
<keyword evidence="10" id="KW-0812">Transmembrane</keyword>
<dbReference type="PANTHER" id="PTHR22897:SF26">
    <property type="entry name" value="SULFHYDRYL OXIDASE"/>
    <property type="match status" value="1"/>
</dbReference>
<dbReference type="PANTHER" id="PTHR22897">
    <property type="entry name" value="QUIESCIN Q6-RELATED SULFHYDRYL OXIDASE"/>
    <property type="match status" value="1"/>
</dbReference>